<keyword evidence="3" id="KW-1185">Reference proteome</keyword>
<evidence type="ECO:0008006" key="4">
    <source>
        <dbReference type="Google" id="ProtNLM"/>
    </source>
</evidence>
<keyword evidence="1" id="KW-0472">Membrane</keyword>
<protein>
    <recommendedName>
        <fullName evidence="4">DUF393 domain-containing protein</fullName>
    </recommendedName>
</protein>
<sequence length="121" mass="14498">MKHTVFYDAQCPLCYNVKRVLRKLDWFQKIDWIAVQETENNSDYSFLHGKDIYDQIYMRTSGGKLLAGFFTIRKLLISLPLTFYAGLLFYLPFVSRIGSPLYKWVSKNRYDWFGRYDQPKE</sequence>
<organism evidence="2 3">
    <name type="scientific">Thalassobacillus devorans</name>
    <dbReference type="NCBI Taxonomy" id="279813"/>
    <lineage>
        <taxon>Bacteria</taxon>
        <taxon>Bacillati</taxon>
        <taxon>Bacillota</taxon>
        <taxon>Bacilli</taxon>
        <taxon>Bacillales</taxon>
        <taxon>Bacillaceae</taxon>
        <taxon>Thalassobacillus</taxon>
    </lineage>
</organism>
<proteinExistence type="predicted"/>
<evidence type="ECO:0000313" key="3">
    <source>
        <dbReference type="Proteomes" id="UP000619534"/>
    </source>
</evidence>
<dbReference type="PANTHER" id="PTHR34290">
    <property type="entry name" value="SI:CH73-390P7.2"/>
    <property type="match status" value="1"/>
</dbReference>
<dbReference type="EMBL" id="BMCJ01000008">
    <property type="protein sequence ID" value="GGD02208.1"/>
    <property type="molecule type" value="Genomic_DNA"/>
</dbReference>
<keyword evidence="1" id="KW-0812">Transmembrane</keyword>
<gene>
    <name evidence="2" type="ORF">GCM10007216_36130</name>
</gene>
<dbReference type="InterPro" id="IPR007263">
    <property type="entry name" value="DCC1-like"/>
</dbReference>
<evidence type="ECO:0000313" key="2">
    <source>
        <dbReference type="EMBL" id="GGD02208.1"/>
    </source>
</evidence>
<dbReference type="PANTHER" id="PTHR34290:SF2">
    <property type="entry name" value="OS04G0668800 PROTEIN"/>
    <property type="match status" value="1"/>
</dbReference>
<evidence type="ECO:0000256" key="1">
    <source>
        <dbReference type="SAM" id="Phobius"/>
    </source>
</evidence>
<dbReference type="RefSeq" id="WP_062439263.1">
    <property type="nucleotide sequence ID" value="NZ_BMCJ01000008.1"/>
</dbReference>
<dbReference type="Proteomes" id="UP000619534">
    <property type="component" value="Unassembled WGS sequence"/>
</dbReference>
<accession>A0ABQ1PSS1</accession>
<comment type="caution">
    <text evidence="2">The sequence shown here is derived from an EMBL/GenBank/DDBJ whole genome shotgun (WGS) entry which is preliminary data.</text>
</comment>
<reference evidence="3" key="1">
    <citation type="journal article" date="2019" name="Int. J. Syst. Evol. Microbiol.">
        <title>The Global Catalogue of Microorganisms (GCM) 10K type strain sequencing project: providing services to taxonomists for standard genome sequencing and annotation.</title>
        <authorList>
            <consortium name="The Broad Institute Genomics Platform"/>
            <consortium name="The Broad Institute Genome Sequencing Center for Infectious Disease"/>
            <person name="Wu L."/>
            <person name="Ma J."/>
        </authorList>
    </citation>
    <scope>NUCLEOTIDE SEQUENCE [LARGE SCALE GENOMIC DNA]</scope>
    <source>
        <strain evidence="3">CCM 7282</strain>
    </source>
</reference>
<dbReference type="Pfam" id="PF04134">
    <property type="entry name" value="DCC1-like"/>
    <property type="match status" value="1"/>
</dbReference>
<keyword evidence="1" id="KW-1133">Transmembrane helix</keyword>
<dbReference type="InterPro" id="IPR044691">
    <property type="entry name" value="DCC1_Trx"/>
</dbReference>
<feature type="transmembrane region" description="Helical" evidence="1">
    <location>
        <begin position="75"/>
        <end position="93"/>
    </location>
</feature>
<name>A0ABQ1PSS1_9BACI</name>